<accession>A0A0E9W193</accession>
<reference evidence="1" key="1">
    <citation type="submission" date="2014-11" db="EMBL/GenBank/DDBJ databases">
        <authorList>
            <person name="Amaro Gonzalez C."/>
        </authorList>
    </citation>
    <scope>NUCLEOTIDE SEQUENCE</scope>
</reference>
<proteinExistence type="predicted"/>
<evidence type="ECO:0000313" key="1">
    <source>
        <dbReference type="EMBL" id="JAH84159.1"/>
    </source>
</evidence>
<sequence length="52" mass="6092">MTLGYMYGTLPSYRDTGLINVSLPRCSFAVWANFKKTHCDFNSYVSIKYFKR</sequence>
<protein>
    <submittedName>
        <fullName evidence="1">Uncharacterized protein</fullName>
    </submittedName>
</protein>
<name>A0A0E9W193_ANGAN</name>
<dbReference type="EMBL" id="GBXM01024418">
    <property type="protein sequence ID" value="JAH84159.1"/>
    <property type="molecule type" value="Transcribed_RNA"/>
</dbReference>
<organism evidence="1">
    <name type="scientific">Anguilla anguilla</name>
    <name type="common">European freshwater eel</name>
    <name type="synonym">Muraena anguilla</name>
    <dbReference type="NCBI Taxonomy" id="7936"/>
    <lineage>
        <taxon>Eukaryota</taxon>
        <taxon>Metazoa</taxon>
        <taxon>Chordata</taxon>
        <taxon>Craniata</taxon>
        <taxon>Vertebrata</taxon>
        <taxon>Euteleostomi</taxon>
        <taxon>Actinopterygii</taxon>
        <taxon>Neopterygii</taxon>
        <taxon>Teleostei</taxon>
        <taxon>Anguilliformes</taxon>
        <taxon>Anguillidae</taxon>
        <taxon>Anguilla</taxon>
    </lineage>
</organism>
<reference evidence="1" key="2">
    <citation type="journal article" date="2015" name="Fish Shellfish Immunol.">
        <title>Early steps in the European eel (Anguilla anguilla)-Vibrio vulnificus interaction in the gills: Role of the RtxA13 toxin.</title>
        <authorList>
            <person name="Callol A."/>
            <person name="Pajuelo D."/>
            <person name="Ebbesson L."/>
            <person name="Teles M."/>
            <person name="MacKenzie S."/>
            <person name="Amaro C."/>
        </authorList>
    </citation>
    <scope>NUCLEOTIDE SEQUENCE</scope>
</reference>
<dbReference type="AlphaFoldDB" id="A0A0E9W193"/>